<feature type="chain" id="PRO_5016432616" evidence="1">
    <location>
        <begin position="29"/>
        <end position="271"/>
    </location>
</feature>
<keyword evidence="1" id="KW-0732">Signal</keyword>
<name>A0A2Z2KTP7_9BACL</name>
<dbReference type="RefSeq" id="WP_087919226.1">
    <property type="nucleotide sequence ID" value="NZ_CP021780.1"/>
</dbReference>
<protein>
    <submittedName>
        <fullName evidence="2">Uncharacterized protein</fullName>
    </submittedName>
</protein>
<dbReference type="AlphaFoldDB" id="A0A2Z2KTP7"/>
<gene>
    <name evidence="2" type="ORF">B9T62_33740</name>
</gene>
<proteinExistence type="predicted"/>
<dbReference type="EMBL" id="CP021780">
    <property type="protein sequence ID" value="ASA25262.1"/>
    <property type="molecule type" value="Genomic_DNA"/>
</dbReference>
<keyword evidence="3" id="KW-1185">Reference proteome</keyword>
<dbReference type="KEGG" id="pdh:B9T62_33740"/>
<dbReference type="OrthoDB" id="2679013at2"/>
<organism evidence="2 3">
    <name type="scientific">Paenibacillus donghaensis</name>
    <dbReference type="NCBI Taxonomy" id="414771"/>
    <lineage>
        <taxon>Bacteria</taxon>
        <taxon>Bacillati</taxon>
        <taxon>Bacillota</taxon>
        <taxon>Bacilli</taxon>
        <taxon>Bacillales</taxon>
        <taxon>Paenibacillaceae</taxon>
        <taxon>Paenibacillus</taxon>
    </lineage>
</organism>
<accession>A0A2Z2KTP7</accession>
<evidence type="ECO:0000256" key="1">
    <source>
        <dbReference type="SAM" id="SignalP"/>
    </source>
</evidence>
<reference evidence="2 3" key="1">
    <citation type="submission" date="2017-06" db="EMBL/GenBank/DDBJ databases">
        <title>Complete genome sequence of Paenibacillus donghaensis KCTC 13049T isolated from East Sea sediment, South Korea.</title>
        <authorList>
            <person name="Jung B.K."/>
            <person name="Hong S.-J."/>
            <person name="Shin J.-H."/>
        </authorList>
    </citation>
    <scope>NUCLEOTIDE SEQUENCE [LARGE SCALE GENOMIC DNA]</scope>
    <source>
        <strain evidence="2 3">KCTC 13049</strain>
    </source>
</reference>
<feature type="signal peptide" evidence="1">
    <location>
        <begin position="1"/>
        <end position="28"/>
    </location>
</feature>
<evidence type="ECO:0000313" key="3">
    <source>
        <dbReference type="Proteomes" id="UP000249890"/>
    </source>
</evidence>
<sequence length="271" mass="29768">MNKLKPLTLLLSLLLALISLPETSAASAVELTPAVQAAFDLTAATAVPTVRARLNEAYAELAALKGQYDDREEQIRKLHYSNQQELIVVRKQIKGIDLAKVSRLETVYATAKQKYQPLFDQYSALNRRIRLVKGLKDKTLNAVLRSQADAMKLLVQLAREDISGKLSQLKAAKDARSKKVTAVRQTLAGMESPQISIKSHKSTVTALNKRVSADWSDFKAAIRKQNTVLTSQSLSSLVSGYRQIAASKQKIIELEQKVAGVISSAKKQAEA</sequence>
<dbReference type="Proteomes" id="UP000249890">
    <property type="component" value="Chromosome"/>
</dbReference>
<evidence type="ECO:0000313" key="2">
    <source>
        <dbReference type="EMBL" id="ASA25262.1"/>
    </source>
</evidence>